<dbReference type="RefSeq" id="WP_136899419.1">
    <property type="nucleotide sequence ID" value="NZ_SUME01000001.1"/>
</dbReference>
<gene>
    <name evidence="2" type="ORF">FAZ15_01485</name>
</gene>
<dbReference type="EMBL" id="SUME01000001">
    <property type="protein sequence ID" value="TJZ62997.1"/>
    <property type="molecule type" value="Genomic_DNA"/>
</dbReference>
<dbReference type="Proteomes" id="UP000306808">
    <property type="component" value="Unassembled WGS sequence"/>
</dbReference>
<keyword evidence="3" id="KW-1185">Reference proteome</keyword>
<evidence type="ECO:0000313" key="2">
    <source>
        <dbReference type="EMBL" id="TJZ62997.1"/>
    </source>
</evidence>
<evidence type="ECO:0000256" key="1">
    <source>
        <dbReference type="SAM" id="Phobius"/>
    </source>
</evidence>
<dbReference type="InterPro" id="IPR048136">
    <property type="entry name" value="STM3941-like"/>
</dbReference>
<feature type="transmembrane region" description="Helical" evidence="1">
    <location>
        <begin position="46"/>
        <end position="70"/>
    </location>
</feature>
<reference evidence="2 3" key="1">
    <citation type="submission" date="2019-04" db="EMBL/GenBank/DDBJ databases">
        <title>Sphingobacterium olei sp. nov., isolated from oil-contaminated soil.</title>
        <authorList>
            <person name="Liu B."/>
        </authorList>
    </citation>
    <scope>NUCLEOTIDE SEQUENCE [LARGE SCALE GENOMIC DNA]</scope>
    <source>
        <strain evidence="2 3">HAL-9</strain>
    </source>
</reference>
<dbReference type="NCBIfam" id="NF041635">
    <property type="entry name" value="STM3941_fam"/>
    <property type="match status" value="1"/>
</dbReference>
<evidence type="ECO:0000313" key="3">
    <source>
        <dbReference type="Proteomes" id="UP000306808"/>
    </source>
</evidence>
<sequence length="178" mass="20502">MDITVFFNTKRKWILAIGQLIFIALGGYLFFYPELLSSVLVRNETIIQTIGAISLIYFSFIFLLSIKIYFRKVALIVNKKGLIDSSNSLSVGFIPWSSVVDICQIHEGSVAMVKIDITHSELIIDREKNFIKRLLLRRQNKKLGSPIVIPMIALNTYVDTLERQLREKWEQYKLASES</sequence>
<dbReference type="OrthoDB" id="707236at2"/>
<proteinExistence type="predicted"/>
<comment type="caution">
    <text evidence="2">The sequence shown here is derived from an EMBL/GenBank/DDBJ whole genome shotgun (WGS) entry which is preliminary data.</text>
</comment>
<keyword evidence="1" id="KW-0812">Transmembrane</keyword>
<feature type="transmembrane region" description="Helical" evidence="1">
    <location>
        <begin position="12"/>
        <end position="31"/>
    </location>
</feature>
<keyword evidence="1" id="KW-1133">Transmembrane helix</keyword>
<name>A0A4U0P6D1_9SPHI</name>
<organism evidence="2 3">
    <name type="scientific">Sphingobacterium olei</name>
    <dbReference type="NCBI Taxonomy" id="2571155"/>
    <lineage>
        <taxon>Bacteria</taxon>
        <taxon>Pseudomonadati</taxon>
        <taxon>Bacteroidota</taxon>
        <taxon>Sphingobacteriia</taxon>
        <taxon>Sphingobacteriales</taxon>
        <taxon>Sphingobacteriaceae</taxon>
        <taxon>Sphingobacterium</taxon>
    </lineage>
</organism>
<keyword evidence="1" id="KW-0472">Membrane</keyword>
<dbReference type="AlphaFoldDB" id="A0A4U0P6D1"/>
<protein>
    <submittedName>
        <fullName evidence="2">Uncharacterized protein</fullName>
    </submittedName>
</protein>
<accession>A0A4U0P6D1</accession>